<evidence type="ECO:0000313" key="4">
    <source>
        <dbReference type="Proteomes" id="UP000001007"/>
    </source>
</evidence>
<dbReference type="NCBIfam" id="TIGR00106">
    <property type="entry name" value="MTH1187 family thiamine-binding protein"/>
    <property type="match status" value="1"/>
</dbReference>
<dbReference type="EnsemblBacteria" id="AAM73369">
    <property type="protein sequence ID" value="AAM73369"/>
    <property type="gene ID" value="CT2153"/>
</dbReference>
<dbReference type="PANTHER" id="PTHR33777:SF1">
    <property type="entry name" value="UPF0045 PROTEIN ECM15"/>
    <property type="match status" value="1"/>
</dbReference>
<dbReference type="STRING" id="194439.CT2153"/>
<dbReference type="KEGG" id="cte:CT2153"/>
<sequence length="144" mass="15632">MYGYMSILSGLSKVAPDFSPGFMNNAKQTRALAQFYFGSGMALLEITVIPLGTVGSGLSAWIAGLESLLEESCLPFRLNDMGTIVEGSADELFAIARKLHEYCFVEGVARVYTVMKIDDRRDKSVAIGDKVASVEARKAVKPDK</sequence>
<dbReference type="Gene3D" id="3.30.70.930">
    <property type="match status" value="1"/>
</dbReference>
<keyword evidence="4" id="KW-1185">Reference proteome</keyword>
<feature type="domain" description="Thiamine-binding protein" evidence="2">
    <location>
        <begin position="45"/>
        <end position="135"/>
    </location>
</feature>
<reference evidence="3 4" key="1">
    <citation type="journal article" date="2002" name="Proc. Natl. Acad. Sci. U.S.A.">
        <title>The complete genome sequence of Chlorobium tepidum TLS, a photosynthetic, anaerobic, green-sulfur bacterium.</title>
        <authorList>
            <person name="Eisen J.A."/>
            <person name="Nelson K.E."/>
            <person name="Paulsen I.T."/>
            <person name="Heidelberg J.F."/>
            <person name="Wu M."/>
            <person name="Dodson R.J."/>
            <person name="Deboy R."/>
            <person name="Gwinn M.L."/>
            <person name="Nelson W.C."/>
            <person name="Haft D.H."/>
            <person name="Hickey E.K."/>
            <person name="Peterson J.D."/>
            <person name="Durkin A.S."/>
            <person name="Kolonay J.L."/>
            <person name="Yang F."/>
            <person name="Holt I."/>
            <person name="Umayam L.A."/>
            <person name="Mason T."/>
            <person name="Brenner M."/>
            <person name="Shea T.P."/>
            <person name="Parksey D."/>
            <person name="Nierman W.C."/>
            <person name="Feldblyum T.V."/>
            <person name="Hansen C.L."/>
            <person name="Craven M.B."/>
            <person name="Radune D."/>
            <person name="Vamathevan J."/>
            <person name="Khouri H."/>
            <person name="White O."/>
            <person name="Gruber T.M."/>
            <person name="Ketchum K.A."/>
            <person name="Venter J.C."/>
            <person name="Tettelin H."/>
            <person name="Bryant D.A."/>
            <person name="Fraser C.M."/>
        </authorList>
    </citation>
    <scope>NUCLEOTIDE SEQUENCE [LARGE SCALE GENOMIC DNA]</scope>
    <source>
        <strain evidence="4">ATCC 49652 / DSM 12025 / NBRC 103806 / TLS</strain>
    </source>
</reference>
<comment type="similarity">
    <text evidence="1">Belongs to the UPF0045 family.</text>
</comment>
<dbReference type="SUPFAM" id="SSF89957">
    <property type="entry name" value="MTH1187/YkoF-like"/>
    <property type="match status" value="1"/>
</dbReference>
<organism evidence="3 4">
    <name type="scientific">Chlorobaculum tepidum (strain ATCC 49652 / DSM 12025 / NBRC 103806 / TLS)</name>
    <name type="common">Chlorobium tepidum</name>
    <dbReference type="NCBI Taxonomy" id="194439"/>
    <lineage>
        <taxon>Bacteria</taxon>
        <taxon>Pseudomonadati</taxon>
        <taxon>Chlorobiota</taxon>
        <taxon>Chlorobiia</taxon>
        <taxon>Chlorobiales</taxon>
        <taxon>Chlorobiaceae</taxon>
        <taxon>Chlorobaculum</taxon>
    </lineage>
</organism>
<dbReference type="GO" id="GO:0005829">
    <property type="term" value="C:cytosol"/>
    <property type="evidence" value="ECO:0007669"/>
    <property type="project" value="TreeGrafter"/>
</dbReference>
<evidence type="ECO:0000259" key="2">
    <source>
        <dbReference type="Pfam" id="PF01910"/>
    </source>
</evidence>
<accession>Q8KAK7</accession>
<gene>
    <name evidence="3" type="ordered locus">CT2153</name>
</gene>
<name>Q8KAK7_CHLTE</name>
<dbReference type="InterPro" id="IPR002767">
    <property type="entry name" value="Thiamine_BP"/>
</dbReference>
<dbReference type="eggNOG" id="COG0011">
    <property type="taxonomic scope" value="Bacteria"/>
</dbReference>
<protein>
    <recommendedName>
        <fullName evidence="2">Thiamine-binding protein domain-containing protein</fullName>
    </recommendedName>
</protein>
<dbReference type="HOGENOM" id="CLU_137479_3_1_10"/>
<dbReference type="PANTHER" id="PTHR33777">
    <property type="entry name" value="UPF0045 PROTEIN ECM15"/>
    <property type="match status" value="1"/>
</dbReference>
<dbReference type="InterPro" id="IPR051614">
    <property type="entry name" value="UPF0045_domain"/>
</dbReference>
<dbReference type="EMBL" id="AE006470">
    <property type="protein sequence ID" value="AAM73369.1"/>
    <property type="molecule type" value="Genomic_DNA"/>
</dbReference>
<proteinExistence type="inferred from homology"/>
<dbReference type="InterPro" id="IPR029756">
    <property type="entry name" value="MTH1187/YkoF-like"/>
</dbReference>
<dbReference type="AlphaFoldDB" id="Q8KAK7"/>
<evidence type="ECO:0000256" key="1">
    <source>
        <dbReference type="ARBA" id="ARBA00010272"/>
    </source>
</evidence>
<dbReference type="OrthoDB" id="5886358at2"/>
<evidence type="ECO:0000313" key="3">
    <source>
        <dbReference type="EMBL" id="AAM73369.1"/>
    </source>
</evidence>
<dbReference type="Pfam" id="PF01910">
    <property type="entry name" value="Thiamine_BP"/>
    <property type="match status" value="1"/>
</dbReference>
<dbReference type="Proteomes" id="UP000001007">
    <property type="component" value="Chromosome"/>
</dbReference>